<feature type="non-terminal residue" evidence="4">
    <location>
        <position position="150"/>
    </location>
</feature>
<reference evidence="4 5" key="1">
    <citation type="submission" date="2013-11" db="EMBL/GenBank/DDBJ databases">
        <title>Genome sequencing of Stegodyphus mimosarum.</title>
        <authorList>
            <person name="Bechsgaard J."/>
        </authorList>
    </citation>
    <scope>NUCLEOTIDE SEQUENCE [LARGE SCALE GENOMIC DNA]</scope>
</reference>
<dbReference type="SUPFAM" id="SSF47954">
    <property type="entry name" value="Cyclin-like"/>
    <property type="match status" value="1"/>
</dbReference>
<dbReference type="OMA" id="EYDCAKE"/>
<organism evidence="4 5">
    <name type="scientific">Stegodyphus mimosarum</name>
    <name type="common">African social velvet spider</name>
    <dbReference type="NCBI Taxonomy" id="407821"/>
    <lineage>
        <taxon>Eukaryota</taxon>
        <taxon>Metazoa</taxon>
        <taxon>Ecdysozoa</taxon>
        <taxon>Arthropoda</taxon>
        <taxon>Chelicerata</taxon>
        <taxon>Arachnida</taxon>
        <taxon>Araneae</taxon>
        <taxon>Araneomorphae</taxon>
        <taxon>Entelegynae</taxon>
        <taxon>Eresoidea</taxon>
        <taxon>Eresidae</taxon>
        <taxon>Stegodyphus</taxon>
    </lineage>
</organism>
<proteinExistence type="predicted"/>
<dbReference type="GO" id="GO:0016538">
    <property type="term" value="F:cyclin-dependent protein serine/threonine kinase regulator activity"/>
    <property type="evidence" value="ECO:0007669"/>
    <property type="project" value="InterPro"/>
</dbReference>
<protein>
    <submittedName>
        <fullName evidence="4">Cyclin-L1</fullName>
    </submittedName>
</protein>
<gene>
    <name evidence="4" type="ORF">X975_08924</name>
</gene>
<dbReference type="FunFam" id="1.10.472.10:FF:000031">
    <property type="entry name" value="cyclin-L1-1-like isoform X1"/>
    <property type="match status" value="1"/>
</dbReference>
<dbReference type="PANTHER" id="PTHR10026">
    <property type="entry name" value="CYCLIN"/>
    <property type="match status" value="1"/>
</dbReference>
<dbReference type="InterPro" id="IPR043198">
    <property type="entry name" value="Cyclin/Ssn8"/>
</dbReference>
<dbReference type="SMART" id="SM00385">
    <property type="entry name" value="CYCLIN"/>
    <property type="match status" value="1"/>
</dbReference>
<evidence type="ECO:0000256" key="2">
    <source>
        <dbReference type="SAM" id="MobiDB-lite"/>
    </source>
</evidence>
<evidence type="ECO:0000256" key="1">
    <source>
        <dbReference type="ARBA" id="ARBA00023127"/>
    </source>
</evidence>
<accession>A0A087TCH3</accession>
<name>A0A087TCH3_STEMI</name>
<evidence type="ECO:0000259" key="3">
    <source>
        <dbReference type="SMART" id="SM00385"/>
    </source>
</evidence>
<dbReference type="OrthoDB" id="6436578at2759"/>
<feature type="compositionally biased region" description="Polar residues" evidence="2">
    <location>
        <begin position="109"/>
        <end position="127"/>
    </location>
</feature>
<dbReference type="AlphaFoldDB" id="A0A087TCH3"/>
<feature type="region of interest" description="Disordered" evidence="2">
    <location>
        <begin position="109"/>
        <end position="150"/>
    </location>
</feature>
<dbReference type="STRING" id="407821.A0A087TCH3"/>
<feature type="compositionally biased region" description="Basic and acidic residues" evidence="2">
    <location>
        <begin position="128"/>
        <end position="150"/>
    </location>
</feature>
<dbReference type="Gene3D" id="1.10.472.10">
    <property type="entry name" value="Cyclin-like"/>
    <property type="match status" value="1"/>
</dbReference>
<keyword evidence="1" id="KW-0195">Cyclin</keyword>
<dbReference type="InterPro" id="IPR004367">
    <property type="entry name" value="Cyclin_C-dom"/>
</dbReference>
<dbReference type="InterPro" id="IPR036915">
    <property type="entry name" value="Cyclin-like_sf"/>
</dbReference>
<feature type="domain" description="Cyclin-like" evidence="3">
    <location>
        <begin position="1"/>
        <end position="67"/>
    </location>
</feature>
<evidence type="ECO:0000313" key="5">
    <source>
        <dbReference type="Proteomes" id="UP000054359"/>
    </source>
</evidence>
<dbReference type="EMBL" id="KK114577">
    <property type="protein sequence ID" value="KFM62812.1"/>
    <property type="molecule type" value="Genomic_DNA"/>
</dbReference>
<dbReference type="InterPro" id="IPR013763">
    <property type="entry name" value="Cyclin-like_dom"/>
</dbReference>
<dbReference type="Pfam" id="PF02984">
    <property type="entry name" value="Cyclin_C"/>
    <property type="match status" value="1"/>
</dbReference>
<dbReference type="Proteomes" id="UP000054359">
    <property type="component" value="Unassembled WGS sequence"/>
</dbReference>
<sequence>MQTAWNYMNDSLRTEVFVRYDPETIACGCIYLSARLLQIPLPNKPAWYLVFGVAEQDIHEISHIILSLYTRRKPDPEKLEKIVEELRKTHQEAKLKAKGISAINNLTSLSPASQPCSPSNGTKASPTDSKKEKSDIKHNNISPKFKELNH</sequence>
<keyword evidence="5" id="KW-1185">Reference proteome</keyword>
<dbReference type="PIRSF" id="PIRSF036580">
    <property type="entry name" value="Cyclin_L"/>
    <property type="match status" value="1"/>
</dbReference>
<dbReference type="GO" id="GO:0006357">
    <property type="term" value="P:regulation of transcription by RNA polymerase II"/>
    <property type="evidence" value="ECO:0007669"/>
    <property type="project" value="InterPro"/>
</dbReference>
<evidence type="ECO:0000313" key="4">
    <source>
        <dbReference type="EMBL" id="KFM62812.1"/>
    </source>
</evidence>